<feature type="domain" description="Amidohydrolase 3" evidence="1">
    <location>
        <begin position="25"/>
        <end position="489"/>
    </location>
</feature>
<dbReference type="Pfam" id="PF07969">
    <property type="entry name" value="Amidohydro_3"/>
    <property type="match status" value="1"/>
</dbReference>
<accession>A0A1H1TZ57</accession>
<dbReference type="Gene3D" id="3.20.20.140">
    <property type="entry name" value="Metal-dependent hydrolases"/>
    <property type="match status" value="1"/>
</dbReference>
<dbReference type="Proteomes" id="UP000199092">
    <property type="component" value="Chromosome I"/>
</dbReference>
<evidence type="ECO:0000259" key="1">
    <source>
        <dbReference type="Pfam" id="PF07969"/>
    </source>
</evidence>
<dbReference type="InterPro" id="IPR011059">
    <property type="entry name" value="Metal-dep_hydrolase_composite"/>
</dbReference>
<reference evidence="2 3" key="1">
    <citation type="submission" date="2016-10" db="EMBL/GenBank/DDBJ databases">
        <authorList>
            <person name="de Groot N.N."/>
        </authorList>
    </citation>
    <scope>NUCLEOTIDE SEQUENCE [LARGE SCALE GENOMIC DNA]</scope>
    <source>
        <strain evidence="2 3">DSM 21741</strain>
    </source>
</reference>
<sequence>MLQGGRVVHVGGDDAARAAGSGALEVDLGGRLVTPAFVDAHVHCVQVGQVADGLDLHDAVSRTDVLERVAAHVRARPGIRVVVGQGWDERAWPEPVPPTRAELDRAAPGVAVYLARVDVHSALVSSGLLERLPVLDGLPGATPEGWLTQDAHHACRGAMDRLFTDAERRAAVRTALTGAAAQGVASVHELGGPHLGPLADLVRVAEEAAAVGVRAVTYWGALADAESLAAARAVGAVGLAGDLCVDGAIGSHTAALHAPYADADTQGVRYLDDDQITAHLVACTRAGLQAGFHCIGDQAVASAVAGLRRAADLLGADAVRAARHRLEHLEMVAAEDLATLAELGVVASVQPAFDAAWGGPGELYEQRLGRRAATMNPFGDLHRAGVALALGTDAPVTPLAGWATVRAAVQHVRPDQRLPLAVAFDAATRGAHRAARDDAAGVLALGRPADVAVWDVPAELLDPASGLPRLHAGDPLPRCVATLGAGRVIHSDPAALGKLPPCRRP</sequence>
<proteinExistence type="predicted"/>
<organism evidence="2 3">
    <name type="scientific">Friedmanniella luteola</name>
    <dbReference type="NCBI Taxonomy" id="546871"/>
    <lineage>
        <taxon>Bacteria</taxon>
        <taxon>Bacillati</taxon>
        <taxon>Actinomycetota</taxon>
        <taxon>Actinomycetes</taxon>
        <taxon>Propionibacteriales</taxon>
        <taxon>Nocardioidaceae</taxon>
        <taxon>Friedmanniella</taxon>
    </lineage>
</organism>
<dbReference type="Gene3D" id="3.10.310.70">
    <property type="match status" value="1"/>
</dbReference>
<evidence type="ECO:0000313" key="2">
    <source>
        <dbReference type="EMBL" id="SDS65565.1"/>
    </source>
</evidence>
<dbReference type="PANTHER" id="PTHR22642:SF2">
    <property type="entry name" value="PROTEIN LONG AFTER FAR-RED 3"/>
    <property type="match status" value="1"/>
</dbReference>
<dbReference type="InterPro" id="IPR032466">
    <property type="entry name" value="Metal_Hydrolase"/>
</dbReference>
<name>A0A1H1TZ57_9ACTN</name>
<dbReference type="Gene3D" id="2.30.40.10">
    <property type="entry name" value="Urease, subunit C, domain 1"/>
    <property type="match status" value="1"/>
</dbReference>
<dbReference type="STRING" id="546871.SAMN04488543_2133"/>
<dbReference type="AlphaFoldDB" id="A0A1H1TZ57"/>
<gene>
    <name evidence="2" type="ORF">SAMN04488543_2133</name>
</gene>
<protein>
    <recommendedName>
        <fullName evidence="1">Amidohydrolase 3 domain-containing protein</fullName>
    </recommendedName>
</protein>
<dbReference type="SUPFAM" id="SSF51556">
    <property type="entry name" value="Metallo-dependent hydrolases"/>
    <property type="match status" value="1"/>
</dbReference>
<dbReference type="GO" id="GO:0016810">
    <property type="term" value="F:hydrolase activity, acting on carbon-nitrogen (but not peptide) bonds"/>
    <property type="evidence" value="ECO:0007669"/>
    <property type="project" value="InterPro"/>
</dbReference>
<dbReference type="InterPro" id="IPR013108">
    <property type="entry name" value="Amidohydro_3"/>
</dbReference>
<dbReference type="EMBL" id="LT629749">
    <property type="protein sequence ID" value="SDS65565.1"/>
    <property type="molecule type" value="Genomic_DNA"/>
</dbReference>
<dbReference type="SUPFAM" id="SSF51338">
    <property type="entry name" value="Composite domain of metallo-dependent hydrolases"/>
    <property type="match status" value="2"/>
</dbReference>
<dbReference type="RefSeq" id="WP_231930498.1">
    <property type="nucleotide sequence ID" value="NZ_LT629749.1"/>
</dbReference>
<dbReference type="PANTHER" id="PTHR22642">
    <property type="entry name" value="IMIDAZOLONEPROPIONASE"/>
    <property type="match status" value="1"/>
</dbReference>
<keyword evidence="3" id="KW-1185">Reference proteome</keyword>
<evidence type="ECO:0000313" key="3">
    <source>
        <dbReference type="Proteomes" id="UP000199092"/>
    </source>
</evidence>